<evidence type="ECO:0000256" key="4">
    <source>
        <dbReference type="SAM" id="MobiDB-lite"/>
    </source>
</evidence>
<accession>A0ABD3C8I8</accession>
<feature type="region of interest" description="Disordered" evidence="4">
    <location>
        <begin position="200"/>
        <end position="235"/>
    </location>
</feature>
<feature type="region of interest" description="Disordered" evidence="4">
    <location>
        <begin position="427"/>
        <end position="448"/>
    </location>
</feature>
<organism evidence="6 7">
    <name type="scientific">Castilleja foliolosa</name>
    <dbReference type="NCBI Taxonomy" id="1961234"/>
    <lineage>
        <taxon>Eukaryota</taxon>
        <taxon>Viridiplantae</taxon>
        <taxon>Streptophyta</taxon>
        <taxon>Embryophyta</taxon>
        <taxon>Tracheophyta</taxon>
        <taxon>Spermatophyta</taxon>
        <taxon>Magnoliopsida</taxon>
        <taxon>eudicotyledons</taxon>
        <taxon>Gunneridae</taxon>
        <taxon>Pentapetalae</taxon>
        <taxon>asterids</taxon>
        <taxon>lamiids</taxon>
        <taxon>Lamiales</taxon>
        <taxon>Orobanchaceae</taxon>
        <taxon>Pedicularideae</taxon>
        <taxon>Castillejinae</taxon>
        <taxon>Castilleja</taxon>
    </lineage>
</organism>
<evidence type="ECO:0000256" key="2">
    <source>
        <dbReference type="ARBA" id="ARBA00022540"/>
    </source>
</evidence>
<dbReference type="InterPro" id="IPR023194">
    <property type="entry name" value="eIF3-like_dom_sf"/>
</dbReference>
<dbReference type="Gene3D" id="1.10.246.60">
    <property type="entry name" value="Eukaryotic translation initiation factor 3 like domains"/>
    <property type="match status" value="2"/>
</dbReference>
<dbReference type="SUPFAM" id="SSF81383">
    <property type="entry name" value="F-box domain"/>
    <property type="match status" value="1"/>
</dbReference>
<dbReference type="AlphaFoldDB" id="A0ABD3C8I8"/>
<evidence type="ECO:0000259" key="5">
    <source>
        <dbReference type="Pfam" id="PF00646"/>
    </source>
</evidence>
<feature type="compositionally biased region" description="Acidic residues" evidence="4">
    <location>
        <begin position="438"/>
        <end position="448"/>
    </location>
</feature>
<dbReference type="InterPro" id="IPR036047">
    <property type="entry name" value="F-box-like_dom_sf"/>
</dbReference>
<feature type="compositionally biased region" description="Basic and acidic residues" evidence="4">
    <location>
        <begin position="200"/>
        <end position="210"/>
    </location>
</feature>
<feature type="compositionally biased region" description="Basic and acidic residues" evidence="4">
    <location>
        <begin position="217"/>
        <end position="227"/>
    </location>
</feature>
<dbReference type="PANTHER" id="PTHR21681:SF0">
    <property type="entry name" value="EUKARYOTIC TRANSLATION INITIATION FACTOR 3 SUBUNIT J"/>
    <property type="match status" value="1"/>
</dbReference>
<dbReference type="Pfam" id="PF00646">
    <property type="entry name" value="F-box"/>
    <property type="match status" value="1"/>
</dbReference>
<sequence length="483" mass="55548">MELLFVNEQRKMLAEDILYRLPAEDIASCRRLNKDWRDLIKSALSNQEGDEDLDNKLKSNWDDKDLDDTDVKDSWEEEEDEPAPALKTEKKGNSFEAVKEAPLDPVEEKLRQQRLVGEADYKMGDEKTLDNFILKSESDFTEYAELVAHKLRPYEKSHHYIGLLKAVMGLWMVSLKGSDAKGVVLSITAIASEKIKLEQEANADKKKTEDEPVPSLLEKDNKRKSTWDDADLDDNEKKKTRFEALEEAPSDPDFASDEELIVRNEGDEDLDNKLKSNCDDEDLDDTDVKDSWEEKEDEPAPALKTEKKGNSFEAVKEAPLDPVEEKLRQQRLVGEADYKSTAELFGKMGDEKTLDNFIPKSESDFMEYAELVAHKLRPYEKSHHYIGLLKDVMRLLMVSLKGSDAEDVVWSITAIACEKVTVEAQANAEKKKKKKTEDEPEDEWEYDEELDGPMEIVEERLIDELTRKVKMEFWLAKQVWGIK</sequence>
<dbReference type="GO" id="GO:0003743">
    <property type="term" value="F:translation initiation factor activity"/>
    <property type="evidence" value="ECO:0007669"/>
    <property type="project" value="UniProtKB-KW"/>
</dbReference>
<feature type="region of interest" description="Disordered" evidence="4">
    <location>
        <begin position="263"/>
        <end position="316"/>
    </location>
</feature>
<keyword evidence="1" id="KW-0963">Cytoplasm</keyword>
<dbReference type="InterPro" id="IPR001810">
    <property type="entry name" value="F-box_dom"/>
</dbReference>
<name>A0ABD3C8I8_9LAMI</name>
<proteinExistence type="predicted"/>
<keyword evidence="3" id="KW-0648">Protein biosynthesis</keyword>
<evidence type="ECO:0000256" key="1">
    <source>
        <dbReference type="ARBA" id="ARBA00022490"/>
    </source>
</evidence>
<dbReference type="EMBL" id="JAVIJP010000053">
    <property type="protein sequence ID" value="KAL3625067.1"/>
    <property type="molecule type" value="Genomic_DNA"/>
</dbReference>
<dbReference type="PANTHER" id="PTHR21681">
    <property type="entry name" value="EUKARYOTIC TRANSLATION INITIATION FACTOR 3 SUBUNIT J"/>
    <property type="match status" value="1"/>
</dbReference>
<feature type="region of interest" description="Disordered" evidence="4">
    <location>
        <begin position="44"/>
        <end position="94"/>
    </location>
</feature>
<keyword evidence="7" id="KW-1185">Reference proteome</keyword>
<evidence type="ECO:0000313" key="6">
    <source>
        <dbReference type="EMBL" id="KAL3625067.1"/>
    </source>
</evidence>
<dbReference type="Proteomes" id="UP001632038">
    <property type="component" value="Unassembled WGS sequence"/>
</dbReference>
<dbReference type="InterPro" id="IPR013906">
    <property type="entry name" value="eIF3j"/>
</dbReference>
<keyword evidence="2" id="KW-0396">Initiation factor</keyword>
<comment type="caution">
    <text evidence="6">The sequence shown here is derived from an EMBL/GenBank/DDBJ whole genome shotgun (WGS) entry which is preliminary data.</text>
</comment>
<feature type="compositionally biased region" description="Basic and acidic residues" evidence="4">
    <location>
        <begin position="54"/>
        <end position="74"/>
    </location>
</feature>
<dbReference type="Pfam" id="PF08597">
    <property type="entry name" value="eIF3_subunit"/>
    <property type="match status" value="2"/>
</dbReference>
<gene>
    <name evidence="6" type="ORF">CASFOL_031735</name>
</gene>
<feature type="compositionally biased region" description="Basic and acidic residues" evidence="4">
    <location>
        <begin position="304"/>
        <end position="316"/>
    </location>
</feature>
<feature type="compositionally biased region" description="Basic and acidic residues" evidence="4">
    <location>
        <begin position="263"/>
        <end position="278"/>
    </location>
</feature>
<evidence type="ECO:0000256" key="3">
    <source>
        <dbReference type="ARBA" id="ARBA00022917"/>
    </source>
</evidence>
<evidence type="ECO:0000313" key="7">
    <source>
        <dbReference type="Proteomes" id="UP001632038"/>
    </source>
</evidence>
<feature type="domain" description="F-box" evidence="5">
    <location>
        <begin position="15"/>
        <end position="42"/>
    </location>
</feature>
<protein>
    <recommendedName>
        <fullName evidence="5">F-box domain-containing protein</fullName>
    </recommendedName>
</protein>
<reference evidence="7" key="1">
    <citation type="journal article" date="2024" name="IScience">
        <title>Strigolactones Initiate the Formation of Haustorium-like Structures in Castilleja.</title>
        <authorList>
            <person name="Buerger M."/>
            <person name="Peterson D."/>
            <person name="Chory J."/>
        </authorList>
    </citation>
    <scope>NUCLEOTIDE SEQUENCE [LARGE SCALE GENOMIC DNA]</scope>
</reference>